<keyword evidence="2" id="KW-0805">Transcription regulation</keyword>
<accession>A0ABX2MZD2</accession>
<dbReference type="PANTHER" id="PTHR30537:SF5">
    <property type="entry name" value="HTH-TYPE TRANSCRIPTIONAL ACTIVATOR TTDR-RELATED"/>
    <property type="match status" value="1"/>
</dbReference>
<reference evidence="6 7" key="1">
    <citation type="submission" date="2020-06" db="EMBL/GenBank/DDBJ databases">
        <authorList>
            <person name="Kim S.-J."/>
            <person name="Park S.-J."/>
        </authorList>
    </citation>
    <scope>NUCLEOTIDE SEQUENCE [LARGE SCALE GENOMIC DNA]</scope>
    <source>
        <strain evidence="6 7">SW-151</strain>
    </source>
</reference>
<protein>
    <submittedName>
        <fullName evidence="6">LysR family transcriptional regulator</fullName>
    </submittedName>
</protein>
<dbReference type="SUPFAM" id="SSF53850">
    <property type="entry name" value="Periplasmic binding protein-like II"/>
    <property type="match status" value="1"/>
</dbReference>
<dbReference type="PROSITE" id="PS50931">
    <property type="entry name" value="HTH_LYSR"/>
    <property type="match status" value="1"/>
</dbReference>
<name>A0ABX2MZD2_9SPHN</name>
<dbReference type="Gene3D" id="1.10.10.10">
    <property type="entry name" value="Winged helix-like DNA-binding domain superfamily/Winged helix DNA-binding domain"/>
    <property type="match status" value="1"/>
</dbReference>
<dbReference type="InterPro" id="IPR005119">
    <property type="entry name" value="LysR_subst-bd"/>
</dbReference>
<dbReference type="Proteomes" id="UP000652427">
    <property type="component" value="Unassembled WGS sequence"/>
</dbReference>
<dbReference type="Pfam" id="PF03466">
    <property type="entry name" value="LysR_substrate"/>
    <property type="match status" value="1"/>
</dbReference>
<evidence type="ECO:0000256" key="4">
    <source>
        <dbReference type="ARBA" id="ARBA00023163"/>
    </source>
</evidence>
<comment type="caution">
    <text evidence="6">The sequence shown here is derived from an EMBL/GenBank/DDBJ whole genome shotgun (WGS) entry which is preliminary data.</text>
</comment>
<dbReference type="InterPro" id="IPR036388">
    <property type="entry name" value="WH-like_DNA-bd_sf"/>
</dbReference>
<organism evidence="6 7">
    <name type="scientific">Parasphingorhabdus flavimaris</name>
    <dbReference type="NCBI Taxonomy" id="266812"/>
    <lineage>
        <taxon>Bacteria</taxon>
        <taxon>Pseudomonadati</taxon>
        <taxon>Pseudomonadota</taxon>
        <taxon>Alphaproteobacteria</taxon>
        <taxon>Sphingomonadales</taxon>
        <taxon>Sphingomonadaceae</taxon>
        <taxon>Parasphingorhabdus</taxon>
    </lineage>
</organism>
<dbReference type="CDD" id="cd08422">
    <property type="entry name" value="PBP2_CrgA_like"/>
    <property type="match status" value="1"/>
</dbReference>
<dbReference type="SUPFAM" id="SSF46785">
    <property type="entry name" value="Winged helix' DNA-binding domain"/>
    <property type="match status" value="1"/>
</dbReference>
<evidence type="ECO:0000256" key="3">
    <source>
        <dbReference type="ARBA" id="ARBA00023125"/>
    </source>
</evidence>
<dbReference type="EMBL" id="JABWMH010000001">
    <property type="protein sequence ID" value="NVD26804.1"/>
    <property type="molecule type" value="Genomic_DNA"/>
</dbReference>
<feature type="domain" description="HTH lysR-type" evidence="5">
    <location>
        <begin position="1"/>
        <end position="58"/>
    </location>
</feature>
<dbReference type="PANTHER" id="PTHR30537">
    <property type="entry name" value="HTH-TYPE TRANSCRIPTIONAL REGULATOR"/>
    <property type="match status" value="1"/>
</dbReference>
<evidence type="ECO:0000313" key="7">
    <source>
        <dbReference type="Proteomes" id="UP000652427"/>
    </source>
</evidence>
<keyword evidence="4" id="KW-0804">Transcription</keyword>
<evidence type="ECO:0000256" key="2">
    <source>
        <dbReference type="ARBA" id="ARBA00023015"/>
    </source>
</evidence>
<dbReference type="Pfam" id="PF00126">
    <property type="entry name" value="HTH_1"/>
    <property type="match status" value="1"/>
</dbReference>
<evidence type="ECO:0000256" key="1">
    <source>
        <dbReference type="ARBA" id="ARBA00009437"/>
    </source>
</evidence>
<gene>
    <name evidence="6" type="ORF">HUO14_02650</name>
</gene>
<proteinExistence type="inferred from homology"/>
<sequence length="299" mass="33173">MDTRYIHHFLEVARVRSFAAAARHLDIDPSVISRSVSTLEASLGVRLLQRTTRTISLTEAGEAYLGKISPLLDELEAIHGKMRDSDRAIGGRLCISASVAFGHACIVPHLSAFSEQFPEIDLILKFDDRNVDLVEERVDLAIRLAPSLDIAVIATKLMDTRYRLCASPNYVDKSGVLKGPSELEGHRLISFDLPGFRSQWMSRDKGGEVLEIPISPSLLISNALALKEAVICGLGIGIMADWLVRDEIASGELIDVFPDQQWAATSFESAAWLLYPSRSYLPRKTRVAIDFFRQKIVPK</sequence>
<dbReference type="Gene3D" id="3.40.190.290">
    <property type="match status" value="1"/>
</dbReference>
<keyword evidence="3" id="KW-0238">DNA-binding</keyword>
<keyword evidence="7" id="KW-1185">Reference proteome</keyword>
<evidence type="ECO:0000313" key="6">
    <source>
        <dbReference type="EMBL" id="NVD26804.1"/>
    </source>
</evidence>
<dbReference type="InterPro" id="IPR036390">
    <property type="entry name" value="WH_DNA-bd_sf"/>
</dbReference>
<comment type="similarity">
    <text evidence="1">Belongs to the LysR transcriptional regulatory family.</text>
</comment>
<evidence type="ECO:0000259" key="5">
    <source>
        <dbReference type="PROSITE" id="PS50931"/>
    </source>
</evidence>
<dbReference type="InterPro" id="IPR058163">
    <property type="entry name" value="LysR-type_TF_proteobact-type"/>
</dbReference>
<dbReference type="InterPro" id="IPR000847">
    <property type="entry name" value="LysR_HTH_N"/>
</dbReference>